<dbReference type="OrthoDB" id="9796920at2"/>
<accession>E6SEE4</accession>
<dbReference type="EMBL" id="CP002343">
    <property type="protein sequence ID" value="ADU49821.1"/>
    <property type="molecule type" value="Genomic_DNA"/>
</dbReference>
<feature type="domain" description="YbaK/aminoacyl-tRNA synthetase-associated" evidence="1">
    <location>
        <begin position="28"/>
        <end position="146"/>
    </location>
</feature>
<evidence type="ECO:0000259" key="1">
    <source>
        <dbReference type="Pfam" id="PF04073"/>
    </source>
</evidence>
<evidence type="ECO:0000313" key="2">
    <source>
        <dbReference type="EMBL" id="ADU49821.1"/>
    </source>
</evidence>
<dbReference type="Gene3D" id="3.90.960.10">
    <property type="entry name" value="YbaK/aminoacyl-tRNA synthetase-associated domain"/>
    <property type="match status" value="1"/>
</dbReference>
<dbReference type="PANTHER" id="PTHR30411:SF1">
    <property type="entry name" value="CYTOPLASMIC PROTEIN"/>
    <property type="match status" value="1"/>
</dbReference>
<organism evidence="2 3">
    <name type="scientific">Intrasporangium calvum (strain ATCC 23552 / DSM 43043 / JCM 3097 / NBRC 12989 / NCIMB 10167 / NRRL B-3866 / 7 KIP)</name>
    <dbReference type="NCBI Taxonomy" id="710696"/>
    <lineage>
        <taxon>Bacteria</taxon>
        <taxon>Bacillati</taxon>
        <taxon>Actinomycetota</taxon>
        <taxon>Actinomycetes</taxon>
        <taxon>Micrococcales</taxon>
        <taxon>Intrasporangiaceae</taxon>
        <taxon>Intrasporangium</taxon>
    </lineage>
</organism>
<dbReference type="InterPro" id="IPR007214">
    <property type="entry name" value="YbaK/aa-tRNA-synth-assoc-dom"/>
</dbReference>
<dbReference type="InterPro" id="IPR036754">
    <property type="entry name" value="YbaK/aa-tRNA-synt-asso_dom_sf"/>
</dbReference>
<name>E6SEE4_INTC7</name>
<dbReference type="STRING" id="710696.Intca_3338"/>
<reference evidence="2 3" key="1">
    <citation type="journal article" date="2010" name="Stand. Genomic Sci.">
        <title>Complete genome sequence of Intrasporangium calvum type strain (7 KIP).</title>
        <authorList>
            <person name="Del Rio T.G."/>
            <person name="Chertkov O."/>
            <person name="Yasawong M."/>
            <person name="Lucas S."/>
            <person name="Deshpande S."/>
            <person name="Cheng J.F."/>
            <person name="Detter C."/>
            <person name="Tapia R."/>
            <person name="Han C."/>
            <person name="Goodwin L."/>
            <person name="Pitluck S."/>
            <person name="Liolios K."/>
            <person name="Ivanova N."/>
            <person name="Mavromatis K."/>
            <person name="Pati A."/>
            <person name="Chen A."/>
            <person name="Palaniappan K."/>
            <person name="Land M."/>
            <person name="Hauser L."/>
            <person name="Chang Y.J."/>
            <person name="Jeffries C.D."/>
            <person name="Rohde M."/>
            <person name="Pukall R."/>
            <person name="Sikorski J."/>
            <person name="Goker M."/>
            <person name="Woyke T."/>
            <person name="Bristow J."/>
            <person name="Eisen J.A."/>
            <person name="Markowitz V."/>
            <person name="Hugenholtz P."/>
            <person name="Kyrpides N.C."/>
            <person name="Klenk H.P."/>
            <person name="Lapidus A."/>
        </authorList>
    </citation>
    <scope>NUCLEOTIDE SEQUENCE [LARGE SCALE GENOMIC DNA]</scope>
    <source>
        <strain evidence="3">ATCC 23552 / DSM 43043 / JCM 3097 / NBRC 12989 / 7 KIP</strain>
    </source>
</reference>
<dbReference type="Proteomes" id="UP000008914">
    <property type="component" value="Chromosome"/>
</dbReference>
<gene>
    <name evidence="2" type="ordered locus">Intca_3338</name>
</gene>
<dbReference type="SUPFAM" id="SSF55826">
    <property type="entry name" value="YbaK/ProRS associated domain"/>
    <property type="match status" value="1"/>
</dbReference>
<dbReference type="AlphaFoldDB" id="E6SEE4"/>
<dbReference type="Pfam" id="PF04073">
    <property type="entry name" value="tRNA_edit"/>
    <property type="match status" value="1"/>
</dbReference>
<sequence>MTTEHEASTPAIEAARAAGITHTVTRHGRVRSLEEAAAARGIEPRDLIKTLVVRVSEGEHVFVLMPGDRTFSWAKVRALLGTNRISMPDAEEAREVTGYERGTITPFGSRSRLPVIADTHLCGRTISIGGGAHGVGLTVAGDDVIREFDARVADISDAETLPR</sequence>
<dbReference type="PANTHER" id="PTHR30411">
    <property type="entry name" value="CYTOPLASMIC PROTEIN"/>
    <property type="match status" value="1"/>
</dbReference>
<dbReference type="GO" id="GO:0002161">
    <property type="term" value="F:aminoacyl-tRNA deacylase activity"/>
    <property type="evidence" value="ECO:0007669"/>
    <property type="project" value="InterPro"/>
</dbReference>
<dbReference type="CDD" id="cd04332">
    <property type="entry name" value="YbaK_like"/>
    <property type="match status" value="1"/>
</dbReference>
<proteinExistence type="predicted"/>
<protein>
    <submittedName>
        <fullName evidence="2">YbaK/prolyl-tRNA synthetase associated region</fullName>
    </submittedName>
</protein>
<dbReference type="RefSeq" id="WP_013494133.1">
    <property type="nucleotide sequence ID" value="NC_014830.1"/>
</dbReference>
<evidence type="ECO:0000313" key="3">
    <source>
        <dbReference type="Proteomes" id="UP000008914"/>
    </source>
</evidence>
<keyword evidence="3" id="KW-1185">Reference proteome</keyword>
<dbReference type="eggNOG" id="COG2606">
    <property type="taxonomic scope" value="Bacteria"/>
</dbReference>
<dbReference type="HOGENOM" id="CLU_094875_1_2_11"/>
<dbReference type="KEGG" id="ica:Intca_3338"/>